<proteinExistence type="predicted"/>
<dbReference type="EMBL" id="CP089982">
    <property type="protein sequence ID" value="WXA91913.1"/>
    <property type="molecule type" value="Genomic_DNA"/>
</dbReference>
<keyword evidence="2" id="KW-1185">Reference proteome</keyword>
<organism evidence="1 2">
    <name type="scientific">Pendulispora brunnea</name>
    <dbReference type="NCBI Taxonomy" id="2905690"/>
    <lineage>
        <taxon>Bacteria</taxon>
        <taxon>Pseudomonadati</taxon>
        <taxon>Myxococcota</taxon>
        <taxon>Myxococcia</taxon>
        <taxon>Myxococcales</taxon>
        <taxon>Sorangiineae</taxon>
        <taxon>Pendulisporaceae</taxon>
        <taxon>Pendulispora</taxon>
    </lineage>
</organism>
<accession>A0ABZ2K3I4</accession>
<sequence>MSALVDMAVRAAGLERVRDARAAGKPISADDPIFETCDLLAIGALADQVRTAEVGDLVRVHVGEAAAEVDLVDVHLRDLDVGKRGLRFLRDVAIARLTAPKGARVRIDWTECGMELAQVALGFGASELVGIIANRRGLPIAEDSTKKVKGVGAVAVQLLKKQELEGLLQRAGRRTEFVRTA</sequence>
<reference evidence="1 2" key="1">
    <citation type="submission" date="2021-12" db="EMBL/GenBank/DDBJ databases">
        <title>Discovery of the Pendulisporaceae a myxobacterial family with distinct sporulation behavior and unique specialized metabolism.</title>
        <authorList>
            <person name="Garcia R."/>
            <person name="Popoff A."/>
            <person name="Bader C.D."/>
            <person name="Loehr J."/>
            <person name="Walesch S."/>
            <person name="Walt C."/>
            <person name="Boldt J."/>
            <person name="Bunk B."/>
            <person name="Haeckl F.J.F.P.J."/>
            <person name="Gunesch A.P."/>
            <person name="Birkelbach J."/>
            <person name="Nuebel U."/>
            <person name="Pietschmann T."/>
            <person name="Bach T."/>
            <person name="Mueller R."/>
        </authorList>
    </citation>
    <scope>NUCLEOTIDE SEQUENCE [LARGE SCALE GENOMIC DNA]</scope>
    <source>
        <strain evidence="1 2">MSr12523</strain>
    </source>
</reference>
<dbReference type="RefSeq" id="WP_394842530.1">
    <property type="nucleotide sequence ID" value="NZ_CP089982.1"/>
</dbReference>
<evidence type="ECO:0000313" key="1">
    <source>
        <dbReference type="EMBL" id="WXA91913.1"/>
    </source>
</evidence>
<gene>
    <name evidence="1" type="ORF">LZC95_36355</name>
</gene>
<name>A0ABZ2K3I4_9BACT</name>
<protein>
    <submittedName>
        <fullName evidence="1">Uncharacterized protein</fullName>
    </submittedName>
</protein>
<dbReference type="Proteomes" id="UP001379533">
    <property type="component" value="Chromosome"/>
</dbReference>
<evidence type="ECO:0000313" key="2">
    <source>
        <dbReference type="Proteomes" id="UP001379533"/>
    </source>
</evidence>